<dbReference type="RefSeq" id="WP_249329376.1">
    <property type="nucleotide sequence ID" value="NZ_CP060635.1"/>
</dbReference>
<accession>A0A7G9GG44</accession>
<evidence type="ECO:0000313" key="2">
    <source>
        <dbReference type="EMBL" id="QNM09776.1"/>
    </source>
</evidence>
<protein>
    <submittedName>
        <fullName evidence="2">Uncharacterized protein</fullName>
    </submittedName>
</protein>
<dbReference type="KEGG" id="whj:H9Q79_05680"/>
<reference evidence="2 3" key="1">
    <citation type="submission" date="2020-08" db="EMBL/GenBank/DDBJ databases">
        <authorList>
            <person name="Liu C."/>
            <person name="Sun Q."/>
        </authorList>
    </citation>
    <scope>NUCLEOTIDE SEQUENCE [LARGE SCALE GENOMIC DNA]</scope>
    <source>
        <strain evidence="2 3">NSJ-29</strain>
    </source>
</reference>
<dbReference type="AlphaFoldDB" id="A0A7G9GG44"/>
<keyword evidence="1" id="KW-0812">Transmembrane</keyword>
<evidence type="ECO:0000256" key="1">
    <source>
        <dbReference type="SAM" id="Phobius"/>
    </source>
</evidence>
<organism evidence="2 3">
    <name type="scientific">Wansuia hejianensis</name>
    <dbReference type="NCBI Taxonomy" id="2763667"/>
    <lineage>
        <taxon>Bacteria</taxon>
        <taxon>Bacillati</taxon>
        <taxon>Bacillota</taxon>
        <taxon>Clostridia</taxon>
        <taxon>Lachnospirales</taxon>
        <taxon>Lachnospiraceae</taxon>
        <taxon>Wansuia</taxon>
    </lineage>
</organism>
<proteinExistence type="predicted"/>
<dbReference type="Proteomes" id="UP000515860">
    <property type="component" value="Chromosome"/>
</dbReference>
<gene>
    <name evidence="2" type="ORF">H9Q79_05680</name>
</gene>
<name>A0A7G9GG44_9FIRM</name>
<evidence type="ECO:0000313" key="3">
    <source>
        <dbReference type="Proteomes" id="UP000515860"/>
    </source>
</evidence>
<dbReference type="EMBL" id="CP060635">
    <property type="protein sequence ID" value="QNM09776.1"/>
    <property type="molecule type" value="Genomic_DNA"/>
</dbReference>
<keyword evidence="1" id="KW-1133">Transmembrane helix</keyword>
<keyword evidence="1" id="KW-0472">Membrane</keyword>
<feature type="transmembrane region" description="Helical" evidence="1">
    <location>
        <begin position="6"/>
        <end position="26"/>
    </location>
</feature>
<keyword evidence="3" id="KW-1185">Reference proteome</keyword>
<sequence length="45" mass="5020">MQILSYIGTLFFVVLMLPISLILTAVESLKALLYAHTPASEKRRA</sequence>